<comment type="caution">
    <text evidence="2">The sequence shown here is derived from an EMBL/GenBank/DDBJ whole genome shotgun (WGS) entry which is preliminary data.</text>
</comment>
<organism evidence="2 3">
    <name type="scientific">bacterium (Candidatus Gribaldobacteria) CG08_land_8_20_14_0_20_39_15</name>
    <dbReference type="NCBI Taxonomy" id="2014273"/>
    <lineage>
        <taxon>Bacteria</taxon>
        <taxon>Candidatus Gribaldobacteria</taxon>
    </lineage>
</organism>
<dbReference type="Gene3D" id="2.50.20.20">
    <property type="match status" value="1"/>
</dbReference>
<feature type="transmembrane region" description="Helical" evidence="1">
    <location>
        <begin position="7"/>
        <end position="28"/>
    </location>
</feature>
<name>A0A2M6XTS0_9BACT</name>
<proteinExistence type="predicted"/>
<evidence type="ECO:0000313" key="2">
    <source>
        <dbReference type="EMBL" id="PIU14158.1"/>
    </source>
</evidence>
<reference evidence="3" key="1">
    <citation type="submission" date="2017-09" db="EMBL/GenBank/DDBJ databases">
        <title>Depth-based differentiation of microbial function through sediment-hosted aquifers and enrichment of novel symbionts in the deep terrestrial subsurface.</title>
        <authorList>
            <person name="Probst A.J."/>
            <person name="Ladd B."/>
            <person name="Jarett J.K."/>
            <person name="Geller-Mcgrath D.E."/>
            <person name="Sieber C.M.K."/>
            <person name="Emerson J.B."/>
            <person name="Anantharaman K."/>
            <person name="Thomas B.C."/>
            <person name="Malmstrom R."/>
            <person name="Stieglmeier M."/>
            <person name="Klingl A."/>
            <person name="Woyke T."/>
            <person name="Ryan C.M."/>
            <person name="Banfield J.F."/>
        </authorList>
    </citation>
    <scope>NUCLEOTIDE SEQUENCE [LARGE SCALE GENOMIC DNA]</scope>
</reference>
<dbReference type="Proteomes" id="UP000229784">
    <property type="component" value="Unassembled WGS sequence"/>
</dbReference>
<accession>A0A2M6XTS0</accession>
<protein>
    <submittedName>
        <fullName evidence="2">Uncharacterized protein</fullName>
    </submittedName>
</protein>
<keyword evidence="1" id="KW-1133">Transmembrane helix</keyword>
<sequence>MIKISKVVFIVAAVAVGTVFLCLTSGLWNPAWNPFKQVGGDLFIEALDKTLQAKTFNLLGLLEVEAETRADALAGNDNQTKNFTIVLEAQEQIDKTDIENIKANAQIDLGMETEGMIISGNLEARCLGDNLYFKLISLPSFLPLPVEMEQIKGKWIKLNVMALRDKLAAAGFNLPSDGAQGFQDNLKELKEIIAGRKFFEIKRNFAREKISNVSVEHYSVELNKRAVKDFIPAYLSLLEKQIPQDQEQGIKQQLAELKDNFDNNFERYWAGLNNLLYFDIWLEQGRGRLVKLKWEKEIDPVKINANWKELKKIKLRLELGLSQFNEKFEFSEPTEFKTADEAFGDLFGQMIPATSTTSTLP</sequence>
<keyword evidence="1" id="KW-0812">Transmembrane</keyword>
<keyword evidence="1" id="KW-0472">Membrane</keyword>
<evidence type="ECO:0000313" key="3">
    <source>
        <dbReference type="Proteomes" id="UP000229784"/>
    </source>
</evidence>
<dbReference type="AlphaFoldDB" id="A0A2M6XTS0"/>
<evidence type="ECO:0000256" key="1">
    <source>
        <dbReference type="SAM" id="Phobius"/>
    </source>
</evidence>
<gene>
    <name evidence="2" type="ORF">COT20_02955</name>
</gene>
<dbReference type="EMBL" id="PEXQ01000075">
    <property type="protein sequence ID" value="PIU14158.1"/>
    <property type="molecule type" value="Genomic_DNA"/>
</dbReference>